<name>C1MKD8_MICPC</name>
<comment type="similarity">
    <text evidence="1">Belongs to the glutaredoxin family. CGFS subfamily.</text>
</comment>
<keyword evidence="4" id="KW-1185">Reference proteome</keyword>
<proteinExistence type="inferred from homology"/>
<dbReference type="Gene3D" id="3.40.30.10">
    <property type="entry name" value="Glutaredoxin"/>
    <property type="match status" value="1"/>
</dbReference>
<dbReference type="RefSeq" id="XP_003055979.1">
    <property type="nucleotide sequence ID" value="XM_003055933.1"/>
</dbReference>
<dbReference type="PANTHER" id="PTHR10293">
    <property type="entry name" value="GLUTAREDOXIN FAMILY MEMBER"/>
    <property type="match status" value="1"/>
</dbReference>
<dbReference type="PROSITE" id="PS51354">
    <property type="entry name" value="GLUTAREDOXIN_2"/>
    <property type="match status" value="1"/>
</dbReference>
<dbReference type="GO" id="GO:0005759">
    <property type="term" value="C:mitochondrial matrix"/>
    <property type="evidence" value="ECO:0007669"/>
    <property type="project" value="TreeGrafter"/>
</dbReference>
<dbReference type="InterPro" id="IPR036249">
    <property type="entry name" value="Thioredoxin-like_sf"/>
</dbReference>
<feature type="domain" description="Glutaredoxin" evidence="2">
    <location>
        <begin position="199"/>
        <end position="263"/>
    </location>
</feature>
<organism evidence="4">
    <name type="scientific">Micromonas pusilla (strain CCMP1545)</name>
    <name type="common">Picoplanktonic green alga</name>
    <dbReference type="NCBI Taxonomy" id="564608"/>
    <lineage>
        <taxon>Eukaryota</taxon>
        <taxon>Viridiplantae</taxon>
        <taxon>Chlorophyta</taxon>
        <taxon>Mamiellophyceae</taxon>
        <taxon>Mamiellales</taxon>
        <taxon>Mamiellaceae</taxon>
        <taxon>Micromonas</taxon>
    </lineage>
</organism>
<evidence type="ECO:0000256" key="1">
    <source>
        <dbReference type="ARBA" id="ARBA00008983"/>
    </source>
</evidence>
<sequence>MTTISSDFSVATALHRCPVPRNTRFCRGCRVVHLPSYSWKVRSATGDQLQYQGSSIIPIVSLSAADFSQVIFPEHPGIYAVYNTTMEIQYIGISRKISSSVKLHKYEMPRYCGFLRFAAIPRATKADLQLLWKQWMQEHLAVSGGLLPPGNVRGNSQWSRRKHLPPKINILLTNGVNSQVNDSTVFQLCREIVESYNIVAFIKGTRKEPECGFSYRVCAILEELSVDFETVDTLDERHNHNLRNVLKDFSDWPTIPQVYYRGSLLGGHDIIEDLYKSGQLKHILVPGSTAEAA</sequence>
<dbReference type="InterPro" id="IPR004480">
    <property type="entry name" value="Monothiol_GRX-rel"/>
</dbReference>
<dbReference type="GeneID" id="9681943"/>
<dbReference type="OMA" id="RNAPQCG"/>
<dbReference type="InterPro" id="IPR002109">
    <property type="entry name" value="Glutaredoxin"/>
</dbReference>
<reference evidence="3 4" key="1">
    <citation type="journal article" date="2009" name="Science">
        <title>Green evolution and dynamic adaptations revealed by genomes of the marine picoeukaryotes Micromonas.</title>
        <authorList>
            <person name="Worden A.Z."/>
            <person name="Lee J.H."/>
            <person name="Mock T."/>
            <person name="Rouze P."/>
            <person name="Simmons M.P."/>
            <person name="Aerts A.L."/>
            <person name="Allen A.E."/>
            <person name="Cuvelier M.L."/>
            <person name="Derelle E."/>
            <person name="Everett M.V."/>
            <person name="Foulon E."/>
            <person name="Grimwood J."/>
            <person name="Gundlach H."/>
            <person name="Henrissat B."/>
            <person name="Napoli C."/>
            <person name="McDonald S.M."/>
            <person name="Parker M.S."/>
            <person name="Rombauts S."/>
            <person name="Salamov A."/>
            <person name="Von Dassow P."/>
            <person name="Badger J.H."/>
            <person name="Coutinho P.M."/>
            <person name="Demir E."/>
            <person name="Dubchak I."/>
            <person name="Gentemann C."/>
            <person name="Eikrem W."/>
            <person name="Gready J.E."/>
            <person name="John U."/>
            <person name="Lanier W."/>
            <person name="Lindquist E.A."/>
            <person name="Lucas S."/>
            <person name="Mayer K.F."/>
            <person name="Moreau H."/>
            <person name="Not F."/>
            <person name="Otillar R."/>
            <person name="Panaud O."/>
            <person name="Pangilinan J."/>
            <person name="Paulsen I."/>
            <person name="Piegu B."/>
            <person name="Poliakov A."/>
            <person name="Robbens S."/>
            <person name="Schmutz J."/>
            <person name="Toulza E."/>
            <person name="Wyss T."/>
            <person name="Zelensky A."/>
            <person name="Zhou K."/>
            <person name="Armbrust E.V."/>
            <person name="Bhattacharya D."/>
            <person name="Goodenough U.W."/>
            <person name="Van de Peer Y."/>
            <person name="Grigoriev I.V."/>
        </authorList>
    </citation>
    <scope>NUCLEOTIDE SEQUENCE [LARGE SCALE GENOMIC DNA]</scope>
    <source>
        <strain evidence="3 4">CCMP1545</strain>
    </source>
</reference>
<gene>
    <name evidence="3" type="ORF">MICPUCDRAFT_49421</name>
</gene>
<dbReference type="STRING" id="564608.C1MKD8"/>
<dbReference type="KEGG" id="mpp:MICPUCDRAFT_49421"/>
<evidence type="ECO:0000313" key="3">
    <source>
        <dbReference type="EMBL" id="EEH59355.1"/>
    </source>
</evidence>
<protein>
    <submittedName>
        <fullName evidence="3">Predicted protein</fullName>
    </submittedName>
</protein>
<evidence type="ECO:0000259" key="2">
    <source>
        <dbReference type="Pfam" id="PF00462"/>
    </source>
</evidence>
<accession>C1MKD8</accession>
<dbReference type="Proteomes" id="UP000001876">
    <property type="component" value="Unassembled WGS sequence"/>
</dbReference>
<dbReference type="PANTHER" id="PTHR10293:SF45">
    <property type="entry name" value="BIFUNCTIONAL MONOTHIOL GLUTAREDOXIN-S16, CHLOROPLASTIC"/>
    <property type="match status" value="1"/>
</dbReference>
<dbReference type="OrthoDB" id="415696at2759"/>
<dbReference type="AlphaFoldDB" id="C1MKD8"/>
<dbReference type="Pfam" id="PF00462">
    <property type="entry name" value="Glutaredoxin"/>
    <property type="match status" value="1"/>
</dbReference>
<dbReference type="EMBL" id="GG663736">
    <property type="protein sequence ID" value="EEH59355.1"/>
    <property type="molecule type" value="Genomic_DNA"/>
</dbReference>
<dbReference type="SUPFAM" id="SSF52833">
    <property type="entry name" value="Thioredoxin-like"/>
    <property type="match status" value="1"/>
</dbReference>
<evidence type="ECO:0000313" key="4">
    <source>
        <dbReference type="Proteomes" id="UP000001876"/>
    </source>
</evidence>
<dbReference type="eggNOG" id="KOG0911">
    <property type="taxonomic scope" value="Eukaryota"/>
</dbReference>